<evidence type="ECO:0000256" key="6">
    <source>
        <dbReference type="ARBA" id="ARBA00023136"/>
    </source>
</evidence>
<comment type="similarity">
    <text evidence="2 7">Belongs to the membrane-bound acyltransferase family.</text>
</comment>
<dbReference type="PANTHER" id="PTHR13285">
    <property type="entry name" value="ACYLTRANSFERASE"/>
    <property type="match status" value="1"/>
</dbReference>
<feature type="transmembrane region" description="Helical" evidence="8">
    <location>
        <begin position="144"/>
        <end position="164"/>
    </location>
</feature>
<gene>
    <name evidence="9" type="ORF">OCV57_01900</name>
</gene>
<proteinExistence type="inferred from homology"/>
<dbReference type="AlphaFoldDB" id="A0AAE3IF23"/>
<evidence type="ECO:0000256" key="7">
    <source>
        <dbReference type="PIRNR" id="PIRNR016636"/>
    </source>
</evidence>
<evidence type="ECO:0000256" key="1">
    <source>
        <dbReference type="ARBA" id="ARBA00004651"/>
    </source>
</evidence>
<dbReference type="PIRSF" id="PIRSF016636">
    <property type="entry name" value="AlgI_DltB"/>
    <property type="match status" value="1"/>
</dbReference>
<keyword evidence="7" id="KW-0012">Acyltransferase</keyword>
<dbReference type="EMBL" id="JAOQJZ010000001">
    <property type="protein sequence ID" value="MCU6704680.1"/>
    <property type="molecule type" value="Genomic_DNA"/>
</dbReference>
<dbReference type="Proteomes" id="UP001208131">
    <property type="component" value="Unassembled WGS sequence"/>
</dbReference>
<feature type="transmembrane region" description="Helical" evidence="8">
    <location>
        <begin position="7"/>
        <end position="25"/>
    </location>
</feature>
<feature type="transmembrane region" description="Helical" evidence="8">
    <location>
        <begin position="392"/>
        <end position="417"/>
    </location>
</feature>
<evidence type="ECO:0000256" key="4">
    <source>
        <dbReference type="ARBA" id="ARBA00022692"/>
    </source>
</evidence>
<dbReference type="GO" id="GO:0005886">
    <property type="term" value="C:plasma membrane"/>
    <property type="evidence" value="ECO:0007669"/>
    <property type="project" value="UniProtKB-SubCell"/>
</dbReference>
<feature type="transmembrane region" description="Helical" evidence="8">
    <location>
        <begin position="300"/>
        <end position="318"/>
    </location>
</feature>
<reference evidence="9 10" key="1">
    <citation type="journal article" date="2021" name="ISME Commun">
        <title>Automated analysis of genomic sequences facilitates high-throughput and comprehensive description of bacteria.</title>
        <authorList>
            <person name="Hitch T.C.A."/>
        </authorList>
    </citation>
    <scope>NUCLEOTIDE SEQUENCE [LARGE SCALE GENOMIC DNA]</scope>
    <source>
        <strain evidence="9 10">Sanger_31</strain>
    </source>
</reference>
<keyword evidence="10" id="KW-1185">Reference proteome</keyword>
<keyword evidence="4 8" id="KW-0812">Transmembrane</keyword>
<dbReference type="RefSeq" id="WP_267300310.1">
    <property type="nucleotide sequence ID" value="NZ_JAOQJZ010000001.1"/>
</dbReference>
<evidence type="ECO:0000313" key="9">
    <source>
        <dbReference type="EMBL" id="MCU6704680.1"/>
    </source>
</evidence>
<feature type="transmembrane region" description="Helical" evidence="8">
    <location>
        <begin position="31"/>
        <end position="63"/>
    </location>
</feature>
<evidence type="ECO:0000256" key="2">
    <source>
        <dbReference type="ARBA" id="ARBA00010323"/>
    </source>
</evidence>
<comment type="subcellular location">
    <subcellularLocation>
        <location evidence="1">Cell membrane</location>
        <topology evidence="1">Multi-pass membrane protein</topology>
    </subcellularLocation>
</comment>
<dbReference type="InterPro" id="IPR004299">
    <property type="entry name" value="MBOAT_fam"/>
</dbReference>
<keyword evidence="5 8" id="KW-1133">Transmembrane helix</keyword>
<keyword evidence="6 7" id="KW-0472">Membrane</keyword>
<dbReference type="GO" id="GO:0016746">
    <property type="term" value="F:acyltransferase activity"/>
    <property type="evidence" value="ECO:0007669"/>
    <property type="project" value="UniProtKB-KW"/>
</dbReference>
<sequence length="462" mass="51622">MVSLEFLYFFLPVFMGVYAVSGVRFRKAVFLLGTVVLCLWVSTWGIIPMAVCAVVSYFCGRLIHRFADKKGLKRLWLILSVAVNMAVLLVFIRSGHSSYDVTSIFTGKGAMLKLFPVWGAGVFTLHGISYCMDIYRKEIEPEKNFLLVSQYICFFPCFSCGPILRFSDMSEQLRKPVITSGKLAEGIKLMLIGFAEKLFLSDPMYEMWQHIRGVSTDSLSAACAWLGIIAFSFAFYYELRAYSHIAQGIGSMLGFELPDNFDLPFMSAGFNELIKRFACTFYSWVRDYFYRPICRNKDSVCLWALILSVLAGSVWYGYGRHTMLWAAFICVMLGIEYLLKNILAAVPTGVRCAVMNVLFLIGLPFLAIDSLPSACGYVAAMLGGGSFAGDVLASYVIKTGVVMYLICGFFATGIGRYLKRRIMQLNTNIVYIIEPMLTIGFLLISTAFLVGGGNSSMNLFVR</sequence>
<name>A0AAE3IF23_9FIRM</name>
<dbReference type="Pfam" id="PF03062">
    <property type="entry name" value="MBOAT"/>
    <property type="match status" value="1"/>
</dbReference>
<keyword evidence="3 7" id="KW-1003">Cell membrane</keyword>
<feature type="transmembrane region" description="Helical" evidence="8">
    <location>
        <begin position="429"/>
        <end position="450"/>
    </location>
</feature>
<keyword evidence="7" id="KW-0808">Transferase</keyword>
<feature type="transmembrane region" description="Helical" evidence="8">
    <location>
        <begin position="218"/>
        <end position="237"/>
    </location>
</feature>
<evidence type="ECO:0008006" key="11">
    <source>
        <dbReference type="Google" id="ProtNLM"/>
    </source>
</evidence>
<accession>A0AAE3IF23</accession>
<feature type="transmembrane region" description="Helical" evidence="8">
    <location>
        <begin position="324"/>
        <end position="346"/>
    </location>
</feature>
<dbReference type="PANTHER" id="PTHR13285:SF18">
    <property type="entry name" value="PROTEIN-CYSTEINE N-PALMITOYLTRANSFERASE RASP"/>
    <property type="match status" value="1"/>
</dbReference>
<dbReference type="InterPro" id="IPR051085">
    <property type="entry name" value="MB_O-acyltransferase"/>
</dbReference>
<evidence type="ECO:0000256" key="3">
    <source>
        <dbReference type="ARBA" id="ARBA00022475"/>
    </source>
</evidence>
<feature type="transmembrane region" description="Helical" evidence="8">
    <location>
        <begin position="358"/>
        <end position="380"/>
    </location>
</feature>
<evidence type="ECO:0000256" key="8">
    <source>
        <dbReference type="SAM" id="Phobius"/>
    </source>
</evidence>
<evidence type="ECO:0000256" key="5">
    <source>
        <dbReference type="ARBA" id="ARBA00022989"/>
    </source>
</evidence>
<evidence type="ECO:0000313" key="10">
    <source>
        <dbReference type="Proteomes" id="UP001208131"/>
    </source>
</evidence>
<feature type="transmembrane region" description="Helical" evidence="8">
    <location>
        <begin position="114"/>
        <end position="132"/>
    </location>
</feature>
<organism evidence="9 10">
    <name type="scientific">Hominimerdicola aceti</name>
    <dbReference type="NCBI Taxonomy" id="2981726"/>
    <lineage>
        <taxon>Bacteria</taxon>
        <taxon>Bacillati</taxon>
        <taxon>Bacillota</taxon>
        <taxon>Clostridia</taxon>
        <taxon>Eubacteriales</taxon>
        <taxon>Oscillospiraceae</taxon>
        <taxon>Hominimerdicola</taxon>
    </lineage>
</organism>
<protein>
    <recommendedName>
        <fullName evidence="11">MBOAT family protein</fullName>
    </recommendedName>
</protein>
<comment type="caution">
    <text evidence="9">The sequence shown here is derived from an EMBL/GenBank/DDBJ whole genome shotgun (WGS) entry which is preliminary data.</text>
</comment>
<feature type="transmembrane region" description="Helical" evidence="8">
    <location>
        <begin position="75"/>
        <end position="94"/>
    </location>
</feature>
<dbReference type="InterPro" id="IPR024194">
    <property type="entry name" value="Ac/AlaTfrase_AlgI/DltB"/>
</dbReference>